<dbReference type="AlphaFoldDB" id="A0A0M0KIQ1"/>
<dbReference type="RefSeq" id="WP_053430751.1">
    <property type="nucleotide sequence ID" value="NZ_CP040441.1"/>
</dbReference>
<dbReference type="Gene3D" id="1.10.443.10">
    <property type="entry name" value="Intergrase catalytic core"/>
    <property type="match status" value="1"/>
</dbReference>
<dbReference type="PROSITE" id="PS51898">
    <property type="entry name" value="TYR_RECOMBINASE"/>
    <property type="match status" value="1"/>
</dbReference>
<dbReference type="Pfam" id="PF00589">
    <property type="entry name" value="Phage_integrase"/>
    <property type="match status" value="1"/>
</dbReference>
<feature type="domain" description="Tyr recombinase" evidence="2">
    <location>
        <begin position="4"/>
        <end position="175"/>
    </location>
</feature>
<dbReference type="InterPro" id="IPR002104">
    <property type="entry name" value="Integrase_catalytic"/>
</dbReference>
<dbReference type="SUPFAM" id="SSF56349">
    <property type="entry name" value="DNA breaking-rejoining enzymes"/>
    <property type="match status" value="1"/>
</dbReference>
<name>A0A0M0KIQ1_ALKHA</name>
<sequence length="179" mass="19987">MSNEVNPIKSTRDLNRLKAALHGRNRLMLIMGVSLGLRISDLLALKIGDVRGKDELIIREQKTQKPRRIKLSKTVMAEVKALEGADDEYIFRSRQGGNKPISRVQAYRILNDAAERAGINVGPIGTHTLRKTFGYQLYAQGLDITRIMAILNHSTPAMTLKYIGVTKDEIDAAYEAIEV</sequence>
<dbReference type="GeneID" id="87598258"/>
<reference evidence="3" key="1">
    <citation type="submission" date="2015-08" db="EMBL/GenBank/DDBJ databases">
        <title>Complete DNA Sequence of Pseudomonas syringae pv. actinidiae, the Causal Agent of Kiwifruit Canker Disease.</title>
        <authorList>
            <person name="Rikkerink E.H.A."/>
            <person name="Fineran P.C."/>
        </authorList>
    </citation>
    <scope>NUCLEOTIDE SEQUENCE</scope>
    <source>
        <strain evidence="3">DSM 13666</strain>
    </source>
</reference>
<dbReference type="GO" id="GO:0015074">
    <property type="term" value="P:DNA integration"/>
    <property type="evidence" value="ECO:0007669"/>
    <property type="project" value="InterPro"/>
</dbReference>
<evidence type="ECO:0000256" key="1">
    <source>
        <dbReference type="ARBA" id="ARBA00023172"/>
    </source>
</evidence>
<dbReference type="GO" id="GO:0006310">
    <property type="term" value="P:DNA recombination"/>
    <property type="evidence" value="ECO:0007669"/>
    <property type="project" value="UniProtKB-KW"/>
</dbReference>
<comment type="caution">
    <text evidence="3">The sequence shown here is derived from an EMBL/GenBank/DDBJ whole genome shotgun (WGS) entry which is preliminary data.</text>
</comment>
<proteinExistence type="predicted"/>
<accession>A0A0M0KIQ1</accession>
<dbReference type="GO" id="GO:0003677">
    <property type="term" value="F:DNA binding"/>
    <property type="evidence" value="ECO:0007669"/>
    <property type="project" value="InterPro"/>
</dbReference>
<dbReference type="InterPro" id="IPR050090">
    <property type="entry name" value="Tyrosine_recombinase_XerCD"/>
</dbReference>
<evidence type="ECO:0000313" key="3">
    <source>
        <dbReference type="EMBL" id="KOO38477.1"/>
    </source>
</evidence>
<dbReference type="InterPro" id="IPR013762">
    <property type="entry name" value="Integrase-like_cat_sf"/>
</dbReference>
<keyword evidence="1" id="KW-0233">DNA recombination</keyword>
<organism evidence="3">
    <name type="scientific">Halalkalibacterium halodurans</name>
    <name type="common">Bacillus halodurans</name>
    <dbReference type="NCBI Taxonomy" id="86665"/>
    <lineage>
        <taxon>Bacteria</taxon>
        <taxon>Bacillati</taxon>
        <taxon>Bacillota</taxon>
        <taxon>Bacilli</taxon>
        <taxon>Bacillales</taxon>
        <taxon>Bacillaceae</taxon>
        <taxon>Halalkalibacterium (ex Joshi et al. 2022)</taxon>
    </lineage>
</organism>
<dbReference type="PATRIC" id="fig|136160.3.peg.1516"/>
<dbReference type="InterPro" id="IPR011010">
    <property type="entry name" value="DNA_brk_join_enz"/>
</dbReference>
<dbReference type="PANTHER" id="PTHR30349:SF82">
    <property type="entry name" value="INTEGRASE_RECOMBINASE YOEC-RELATED"/>
    <property type="match status" value="1"/>
</dbReference>
<protein>
    <submittedName>
        <fullName evidence="3">Integrase</fullName>
    </submittedName>
</protein>
<gene>
    <name evidence="3" type="ORF">AMD02_06095</name>
</gene>
<evidence type="ECO:0000259" key="2">
    <source>
        <dbReference type="PROSITE" id="PS51898"/>
    </source>
</evidence>
<dbReference type="EMBL" id="LILD01000001">
    <property type="protein sequence ID" value="KOO38477.1"/>
    <property type="molecule type" value="Genomic_DNA"/>
</dbReference>
<dbReference type="PANTHER" id="PTHR30349">
    <property type="entry name" value="PHAGE INTEGRASE-RELATED"/>
    <property type="match status" value="1"/>
</dbReference>
<dbReference type="CDD" id="cd01192">
    <property type="entry name" value="INT_C_like_3"/>
    <property type="match status" value="1"/>
</dbReference>